<organism evidence="7 8">
    <name type="scientific">Quercus lobata</name>
    <name type="common">Valley oak</name>
    <dbReference type="NCBI Taxonomy" id="97700"/>
    <lineage>
        <taxon>Eukaryota</taxon>
        <taxon>Viridiplantae</taxon>
        <taxon>Streptophyta</taxon>
        <taxon>Embryophyta</taxon>
        <taxon>Tracheophyta</taxon>
        <taxon>Spermatophyta</taxon>
        <taxon>Magnoliopsida</taxon>
        <taxon>eudicotyledons</taxon>
        <taxon>Gunneridae</taxon>
        <taxon>Pentapetalae</taxon>
        <taxon>rosids</taxon>
        <taxon>fabids</taxon>
        <taxon>Fagales</taxon>
        <taxon>Fagaceae</taxon>
        <taxon>Quercus</taxon>
    </lineage>
</organism>
<dbReference type="GO" id="GO:0098542">
    <property type="term" value="P:defense response to other organism"/>
    <property type="evidence" value="ECO:0007669"/>
    <property type="project" value="InterPro"/>
</dbReference>
<dbReference type="InterPro" id="IPR044839">
    <property type="entry name" value="NDR1-like"/>
</dbReference>
<protein>
    <recommendedName>
        <fullName evidence="6">Late embryogenesis abundant protein LEA-2 subgroup domain-containing protein</fullName>
    </recommendedName>
</protein>
<evidence type="ECO:0000256" key="5">
    <source>
        <dbReference type="SAM" id="Phobius"/>
    </source>
</evidence>
<proteinExistence type="predicted"/>
<dbReference type="GO" id="GO:0005886">
    <property type="term" value="C:plasma membrane"/>
    <property type="evidence" value="ECO:0007669"/>
    <property type="project" value="TreeGrafter"/>
</dbReference>
<accession>A0A7N2KMM0</accession>
<dbReference type="PANTHER" id="PTHR31234">
    <property type="entry name" value="LATE EMBRYOGENESIS ABUNDANT (LEA) HYDROXYPROLINE-RICH GLYCOPROTEIN FAMILY"/>
    <property type="match status" value="1"/>
</dbReference>
<dbReference type="Proteomes" id="UP000594261">
    <property type="component" value="Chromosome 1"/>
</dbReference>
<evidence type="ECO:0000256" key="4">
    <source>
        <dbReference type="ARBA" id="ARBA00023136"/>
    </source>
</evidence>
<keyword evidence="4 5" id="KW-0472">Membrane</keyword>
<evidence type="ECO:0000256" key="1">
    <source>
        <dbReference type="ARBA" id="ARBA00004167"/>
    </source>
</evidence>
<dbReference type="PANTHER" id="PTHR31234:SF39">
    <property type="entry name" value="HARPIN-INDUCED PROTEIN 1 CONTAINING PROTEIN, EXPRESSED"/>
    <property type="match status" value="1"/>
</dbReference>
<dbReference type="Gramene" id="QL01p014798:mrna">
    <property type="protein sequence ID" value="QL01p014798:mrna:CDS:1"/>
    <property type="gene ID" value="QL01p014798"/>
</dbReference>
<keyword evidence="8" id="KW-1185">Reference proteome</keyword>
<name>A0A7N2KMM0_QUELO</name>
<dbReference type="EnsemblPlants" id="QL01p014798:mrna">
    <property type="protein sequence ID" value="QL01p014798:mrna:CDS:1"/>
    <property type="gene ID" value="QL01p014798"/>
</dbReference>
<feature type="domain" description="Late embryogenesis abundant protein LEA-2 subgroup" evidence="6">
    <location>
        <begin position="78"/>
        <end position="184"/>
    </location>
</feature>
<dbReference type="InParanoid" id="A0A7N2KMM0"/>
<dbReference type="OMA" id="ISPFKQR"/>
<comment type="subcellular location">
    <subcellularLocation>
        <location evidence="1">Membrane</location>
        <topology evidence="1">Single-pass membrane protein</topology>
    </subcellularLocation>
</comment>
<evidence type="ECO:0000313" key="7">
    <source>
        <dbReference type="EnsemblPlants" id="QL01p014798:mrna:CDS:1"/>
    </source>
</evidence>
<reference evidence="7" key="2">
    <citation type="submission" date="2021-01" db="UniProtKB">
        <authorList>
            <consortium name="EnsemblPlants"/>
        </authorList>
    </citation>
    <scope>IDENTIFICATION</scope>
</reference>
<feature type="transmembrane region" description="Helical" evidence="5">
    <location>
        <begin position="20"/>
        <end position="45"/>
    </location>
</feature>
<sequence>MANSTSQHPLAAQPRHSKLLRYIVIVLLVLIILVGLAVLITWLVIKPRRIVYTVEKASIKHYSLTKNHLNATFEFSIAASNPSSKISIYYDSIKASVKIMKYFETSKTTIASEVVDPFFQPHRNVTTLDLKLIAQNMPLSGTDYKDIAHARTSGEIEIKVSLDARVRFKVGMLKSRKRTLHIRCYPLIVSFSRPKNFDPRNCSTSER</sequence>
<evidence type="ECO:0000313" key="8">
    <source>
        <dbReference type="Proteomes" id="UP000594261"/>
    </source>
</evidence>
<dbReference type="EMBL" id="LRBV02000001">
    <property type="status" value="NOT_ANNOTATED_CDS"/>
    <property type="molecule type" value="Genomic_DNA"/>
</dbReference>
<keyword evidence="2 5" id="KW-0812">Transmembrane</keyword>
<evidence type="ECO:0000256" key="2">
    <source>
        <dbReference type="ARBA" id="ARBA00022692"/>
    </source>
</evidence>
<keyword evidence="3 5" id="KW-1133">Transmembrane helix</keyword>
<reference evidence="7 8" key="1">
    <citation type="journal article" date="2016" name="G3 (Bethesda)">
        <title>First Draft Assembly and Annotation of the Genome of a California Endemic Oak Quercus lobata Nee (Fagaceae).</title>
        <authorList>
            <person name="Sork V.L."/>
            <person name="Fitz-Gibbon S.T."/>
            <person name="Puiu D."/>
            <person name="Crepeau M."/>
            <person name="Gugger P.F."/>
            <person name="Sherman R."/>
            <person name="Stevens K."/>
            <person name="Langley C.H."/>
            <person name="Pellegrini M."/>
            <person name="Salzberg S.L."/>
        </authorList>
    </citation>
    <scope>NUCLEOTIDE SEQUENCE [LARGE SCALE GENOMIC DNA]</scope>
    <source>
        <strain evidence="7 8">cv. SW786</strain>
    </source>
</reference>
<dbReference type="FunCoup" id="A0A7N2KMM0">
    <property type="interactions" value="6"/>
</dbReference>
<dbReference type="AlphaFoldDB" id="A0A7N2KMM0"/>
<evidence type="ECO:0000256" key="3">
    <source>
        <dbReference type="ARBA" id="ARBA00022989"/>
    </source>
</evidence>
<evidence type="ECO:0000259" key="6">
    <source>
        <dbReference type="Pfam" id="PF03168"/>
    </source>
</evidence>
<dbReference type="InterPro" id="IPR004864">
    <property type="entry name" value="LEA_2"/>
</dbReference>
<dbReference type="Pfam" id="PF03168">
    <property type="entry name" value="LEA_2"/>
    <property type="match status" value="1"/>
</dbReference>